<dbReference type="Proteomes" id="UP000315295">
    <property type="component" value="Unassembled WGS sequence"/>
</dbReference>
<organism evidence="1 2">
    <name type="scientific">Malus baccata</name>
    <name type="common">Siberian crab apple</name>
    <name type="synonym">Pyrus baccata</name>
    <dbReference type="NCBI Taxonomy" id="106549"/>
    <lineage>
        <taxon>Eukaryota</taxon>
        <taxon>Viridiplantae</taxon>
        <taxon>Streptophyta</taxon>
        <taxon>Embryophyta</taxon>
        <taxon>Tracheophyta</taxon>
        <taxon>Spermatophyta</taxon>
        <taxon>Magnoliopsida</taxon>
        <taxon>eudicotyledons</taxon>
        <taxon>Gunneridae</taxon>
        <taxon>Pentapetalae</taxon>
        <taxon>rosids</taxon>
        <taxon>fabids</taxon>
        <taxon>Rosales</taxon>
        <taxon>Rosaceae</taxon>
        <taxon>Amygdaloideae</taxon>
        <taxon>Maleae</taxon>
        <taxon>Malus</taxon>
    </lineage>
</organism>
<dbReference type="AlphaFoldDB" id="A0A540LS26"/>
<dbReference type="EMBL" id="VIEB01000483">
    <property type="protein sequence ID" value="TQD89301.1"/>
    <property type="molecule type" value="Genomic_DNA"/>
</dbReference>
<gene>
    <name evidence="1" type="ORF">C1H46_025150</name>
</gene>
<reference evidence="1 2" key="1">
    <citation type="journal article" date="2019" name="G3 (Bethesda)">
        <title>Sequencing of a Wild Apple (Malus baccata) Genome Unravels the Differences Between Cultivated and Wild Apple Species Regarding Disease Resistance and Cold Tolerance.</title>
        <authorList>
            <person name="Chen X."/>
        </authorList>
    </citation>
    <scope>NUCLEOTIDE SEQUENCE [LARGE SCALE GENOMIC DNA]</scope>
    <source>
        <strain evidence="2">cv. Shandingzi</strain>
        <tissue evidence="1">Leaves</tissue>
    </source>
</reference>
<comment type="caution">
    <text evidence="1">The sequence shown here is derived from an EMBL/GenBank/DDBJ whole genome shotgun (WGS) entry which is preliminary data.</text>
</comment>
<evidence type="ECO:0000313" key="2">
    <source>
        <dbReference type="Proteomes" id="UP000315295"/>
    </source>
</evidence>
<accession>A0A540LS26</accession>
<sequence>MHKHFLPISAEVGIYFAISVLSQRGSSQSHFEDFIAPSLKFQYRRPIIGRLKCLSGKHFSSKVFSQKQVEILSSMYFANREAFQLFLCC</sequence>
<proteinExistence type="predicted"/>
<name>A0A540LS26_MALBA</name>
<evidence type="ECO:0000313" key="1">
    <source>
        <dbReference type="EMBL" id="TQD89301.1"/>
    </source>
</evidence>
<protein>
    <submittedName>
        <fullName evidence="1">Uncharacterized protein</fullName>
    </submittedName>
</protein>
<keyword evidence="2" id="KW-1185">Reference proteome</keyword>